<dbReference type="Gene3D" id="2.40.10.220">
    <property type="entry name" value="predicted glycosyltransferase like domains"/>
    <property type="match status" value="1"/>
</dbReference>
<gene>
    <name evidence="2" type="ORF">SAMN02745910_00952</name>
</gene>
<keyword evidence="3" id="KW-1185">Reference proteome</keyword>
<evidence type="ECO:0000313" key="2">
    <source>
        <dbReference type="EMBL" id="SFQ33196.1"/>
    </source>
</evidence>
<organism evidence="2 3">
    <name type="scientific">Priestia endophytica DSM 13796</name>
    <dbReference type="NCBI Taxonomy" id="1121089"/>
    <lineage>
        <taxon>Bacteria</taxon>
        <taxon>Bacillati</taxon>
        <taxon>Bacillota</taxon>
        <taxon>Bacilli</taxon>
        <taxon>Bacillales</taxon>
        <taxon>Bacillaceae</taxon>
        <taxon>Priestia</taxon>
    </lineage>
</organism>
<dbReference type="EMBL" id="FOXX01000002">
    <property type="protein sequence ID" value="SFQ33196.1"/>
    <property type="molecule type" value="Genomic_DNA"/>
</dbReference>
<proteinExistence type="predicted"/>
<dbReference type="InterPro" id="IPR009875">
    <property type="entry name" value="PilZ_domain"/>
</dbReference>
<dbReference type="Proteomes" id="UP000182762">
    <property type="component" value="Unassembled WGS sequence"/>
</dbReference>
<protein>
    <submittedName>
        <fullName evidence="2">PilZ domain-containing protein</fullName>
    </submittedName>
</protein>
<name>A0A1I5XN05_9BACI</name>
<dbReference type="Pfam" id="PF07238">
    <property type="entry name" value="PilZ"/>
    <property type="match status" value="1"/>
</dbReference>
<dbReference type="RefSeq" id="WP_061803437.1">
    <property type="nucleotide sequence ID" value="NZ_FOXX01000002.1"/>
</dbReference>
<accession>A0A1I5XN05</accession>
<evidence type="ECO:0000259" key="1">
    <source>
        <dbReference type="Pfam" id="PF07238"/>
    </source>
</evidence>
<comment type="caution">
    <text evidence="2">The sequence shown here is derived from an EMBL/GenBank/DDBJ whole genome shotgun (WGS) entry which is preliminary data.</text>
</comment>
<dbReference type="GeneID" id="93709697"/>
<evidence type="ECO:0000313" key="3">
    <source>
        <dbReference type="Proteomes" id="UP000182762"/>
    </source>
</evidence>
<reference evidence="2 3" key="1">
    <citation type="submission" date="2016-10" db="EMBL/GenBank/DDBJ databases">
        <authorList>
            <person name="Varghese N."/>
            <person name="Submissions S."/>
        </authorList>
    </citation>
    <scope>NUCLEOTIDE SEQUENCE [LARGE SCALE GENOMIC DNA]</scope>
    <source>
        <strain evidence="2 3">DSM 13796</strain>
    </source>
</reference>
<dbReference type="SUPFAM" id="SSF141371">
    <property type="entry name" value="PilZ domain-like"/>
    <property type="match status" value="1"/>
</dbReference>
<sequence>MQYRRNEGFRFQFEKPVKGLFSIIRRNGKQVQSRSGSVTVIDISPNGLRLQSPLELPIETNQKIEISVSFTINSTKLSYKGTILWKRPVQESFQYGILLENGEDERQEIIDEIKLYQKRLKKE</sequence>
<feature type="domain" description="PilZ" evidence="1">
    <location>
        <begin position="36"/>
        <end position="111"/>
    </location>
</feature>